<proteinExistence type="predicted"/>
<organism evidence="2 3">
    <name type="scientific">Bacteroides fragilis str. 3976T8</name>
    <dbReference type="NCBI Taxonomy" id="1339314"/>
    <lineage>
        <taxon>Bacteria</taxon>
        <taxon>Pseudomonadati</taxon>
        <taxon>Bacteroidota</taxon>
        <taxon>Bacteroidia</taxon>
        <taxon>Bacteroidales</taxon>
        <taxon>Bacteroidaceae</taxon>
        <taxon>Bacteroides</taxon>
    </lineage>
</organism>
<feature type="transmembrane region" description="Helical" evidence="1">
    <location>
        <begin position="84"/>
        <end position="104"/>
    </location>
</feature>
<evidence type="ECO:0000313" key="2">
    <source>
        <dbReference type="EMBL" id="EXZ75691.1"/>
    </source>
</evidence>
<feature type="transmembrane region" description="Helical" evidence="1">
    <location>
        <begin position="57"/>
        <end position="78"/>
    </location>
</feature>
<keyword evidence="1" id="KW-0812">Transmembrane</keyword>
<feature type="transmembrane region" description="Helical" evidence="1">
    <location>
        <begin position="24"/>
        <end position="45"/>
    </location>
</feature>
<reference evidence="2 3" key="1">
    <citation type="submission" date="2014-02" db="EMBL/GenBank/DDBJ databases">
        <authorList>
            <person name="Sears C."/>
            <person name="Carroll K."/>
            <person name="Sack B.R."/>
            <person name="Qadri F."/>
            <person name="Myers L.L."/>
            <person name="Chung G.-T."/>
            <person name="Escheverria P."/>
            <person name="Fraser C.M."/>
            <person name="Sadzewicz L."/>
            <person name="Shefchek K.A."/>
            <person name="Tallon L."/>
            <person name="Das S.P."/>
            <person name="Daugherty S."/>
            <person name="Mongodin E.F."/>
        </authorList>
    </citation>
    <scope>NUCLEOTIDE SEQUENCE [LARGE SCALE GENOMIC DNA]</scope>
    <source>
        <strain evidence="2 3">3976T8</strain>
    </source>
</reference>
<feature type="transmembrane region" description="Helical" evidence="1">
    <location>
        <begin position="252"/>
        <end position="272"/>
    </location>
</feature>
<keyword evidence="1" id="KW-1133">Transmembrane helix</keyword>
<dbReference type="AlphaFoldDB" id="A0A016EF42"/>
<dbReference type="PATRIC" id="fig|1339314.3.peg.127"/>
<keyword evidence="1" id="KW-0472">Membrane</keyword>
<feature type="transmembrane region" description="Helical" evidence="1">
    <location>
        <begin position="116"/>
        <end position="137"/>
    </location>
</feature>
<sequence>MNVIGTIAVVVITSLYYFPFNCSLFPSVNTKLILASIGLLLFAFNSSMRRNAEVGDTFAKVSAWAVLVSFVGLVSVLVNDSGDYTYAGYIISAWVWMGGAYTVIRCIEAVYGKVTLRLLTNILVLVCVCQCILSQIINVNASVAGWVDSFMVSTGFMGKPEGRLYGIGCALDVAGLKFCVVLVLLAYFAMHPSRKINVYWETSLYLSAFVIISIFGSMIARTTSIGVIIVLVYWIITSVYKRETESQDQYKCFWQVVSVSLVLLIPVIVYFYRTNPTFYENLRFGFEGFFSLVENGEWEVRSNSQLMSMWIWPDNLMTWLIGDGYFNNPINSNPYYIGPASTDYYMGTDVGYCRFIFYFGLIGFSAFCLYFFNCAKCCSANMPQYKIIFWLILLMNLIGWYKVSSDIFPIYALLLLLDKEPVELQTENLSGNLENS</sequence>
<comment type="caution">
    <text evidence="2">The sequence shown here is derived from an EMBL/GenBank/DDBJ whole genome shotgun (WGS) entry which is preliminary data.</text>
</comment>
<evidence type="ECO:0000256" key="1">
    <source>
        <dbReference type="SAM" id="Phobius"/>
    </source>
</evidence>
<dbReference type="Proteomes" id="UP000020938">
    <property type="component" value="Unassembled WGS sequence"/>
</dbReference>
<feature type="transmembrane region" description="Helical" evidence="1">
    <location>
        <begin position="222"/>
        <end position="240"/>
    </location>
</feature>
<feature type="transmembrane region" description="Helical" evidence="1">
    <location>
        <begin position="387"/>
        <end position="403"/>
    </location>
</feature>
<dbReference type="EMBL" id="JGDS01000015">
    <property type="protein sequence ID" value="EXZ75691.1"/>
    <property type="molecule type" value="Genomic_DNA"/>
</dbReference>
<feature type="transmembrane region" description="Helical" evidence="1">
    <location>
        <begin position="355"/>
        <end position="375"/>
    </location>
</feature>
<name>A0A016EF42_BACFG</name>
<protein>
    <submittedName>
        <fullName evidence="2">Putative membrane protein</fullName>
    </submittedName>
</protein>
<feature type="transmembrane region" description="Helical" evidence="1">
    <location>
        <begin position="164"/>
        <end position="186"/>
    </location>
</feature>
<feature type="transmembrane region" description="Helical" evidence="1">
    <location>
        <begin position="198"/>
        <end position="216"/>
    </location>
</feature>
<accession>A0A016EF42</accession>
<evidence type="ECO:0000313" key="3">
    <source>
        <dbReference type="Proteomes" id="UP000020938"/>
    </source>
</evidence>
<gene>
    <name evidence="2" type="ORF">M123_4807</name>
</gene>